<evidence type="ECO:0000313" key="2">
    <source>
        <dbReference type="EMBL" id="KAF9883053.1"/>
    </source>
</evidence>
<feature type="compositionally biased region" description="Polar residues" evidence="1">
    <location>
        <begin position="23"/>
        <end position="32"/>
    </location>
</feature>
<dbReference type="InterPro" id="IPR036770">
    <property type="entry name" value="Ankyrin_rpt-contain_sf"/>
</dbReference>
<dbReference type="SUPFAM" id="SSF48403">
    <property type="entry name" value="Ankyrin repeat"/>
    <property type="match status" value="1"/>
</dbReference>
<organism evidence="2 3">
    <name type="scientific">Aspergillus nanangensis</name>
    <dbReference type="NCBI Taxonomy" id="2582783"/>
    <lineage>
        <taxon>Eukaryota</taxon>
        <taxon>Fungi</taxon>
        <taxon>Dikarya</taxon>
        <taxon>Ascomycota</taxon>
        <taxon>Pezizomycotina</taxon>
        <taxon>Eurotiomycetes</taxon>
        <taxon>Eurotiomycetidae</taxon>
        <taxon>Eurotiales</taxon>
        <taxon>Aspergillaceae</taxon>
        <taxon>Aspergillus</taxon>
        <taxon>Aspergillus subgen. Circumdati</taxon>
    </lineage>
</organism>
<reference evidence="2" key="2">
    <citation type="submission" date="2020-02" db="EMBL/GenBank/DDBJ databases">
        <authorList>
            <person name="Gilchrist C.L.M."/>
            <person name="Chooi Y.-H."/>
        </authorList>
    </citation>
    <scope>NUCLEOTIDE SEQUENCE</scope>
    <source>
        <strain evidence="2">MST-FP2251</strain>
    </source>
</reference>
<feature type="region of interest" description="Disordered" evidence="1">
    <location>
        <begin position="1"/>
        <end position="32"/>
    </location>
</feature>
<reference evidence="2" key="1">
    <citation type="journal article" date="2019" name="Beilstein J. Org. Chem.">
        <title>Nanangenines: drimane sesquiterpenoids as the dominant metabolite cohort of a novel Australian fungus, Aspergillus nanangensis.</title>
        <authorList>
            <person name="Lacey H.J."/>
            <person name="Gilchrist C.L.M."/>
            <person name="Crombie A."/>
            <person name="Kalaitzis J.A."/>
            <person name="Vuong D."/>
            <person name="Rutledge P.J."/>
            <person name="Turner P."/>
            <person name="Pitt J.I."/>
            <person name="Lacey E."/>
            <person name="Chooi Y.H."/>
            <person name="Piggott A.M."/>
        </authorList>
    </citation>
    <scope>NUCLEOTIDE SEQUENCE</scope>
    <source>
        <strain evidence="2">MST-FP2251</strain>
    </source>
</reference>
<dbReference type="Gene3D" id="1.25.40.20">
    <property type="entry name" value="Ankyrin repeat-containing domain"/>
    <property type="match status" value="1"/>
</dbReference>
<feature type="non-terminal residue" evidence="2">
    <location>
        <position position="200"/>
    </location>
</feature>
<evidence type="ECO:0000313" key="3">
    <source>
        <dbReference type="Proteomes" id="UP001194746"/>
    </source>
</evidence>
<proteinExistence type="predicted"/>
<dbReference type="Proteomes" id="UP001194746">
    <property type="component" value="Unassembled WGS sequence"/>
</dbReference>
<comment type="caution">
    <text evidence="2">The sequence shown here is derived from an EMBL/GenBank/DDBJ whole genome shotgun (WGS) entry which is preliminary data.</text>
</comment>
<gene>
    <name evidence="2" type="ORF">FE257_004307</name>
</gene>
<name>A0AAD4CBZ4_ASPNN</name>
<keyword evidence="3" id="KW-1185">Reference proteome</keyword>
<protein>
    <submittedName>
        <fullName evidence="2">Uncharacterized protein</fullName>
    </submittedName>
</protein>
<evidence type="ECO:0000256" key="1">
    <source>
        <dbReference type="SAM" id="MobiDB-lite"/>
    </source>
</evidence>
<dbReference type="EMBL" id="VCAU01000190">
    <property type="protein sequence ID" value="KAF9883053.1"/>
    <property type="molecule type" value="Genomic_DNA"/>
</dbReference>
<sequence>MAPVTRLQVKRRKQNPGKRTLPPQANQHRLTSPRMSKTDFLGEFERLLKSNASIEIFQEYLTRNSDKDYLRFLPPYDFDNIFDKSAVNHAVLHNRHNVIDLVLQKQNTYKFNVLHVAVVYDSLALIERLINDIPRYGHELDKNGKTLLHLAFHKVNAKSAKRLLESGCWEKYSYTLGRGPRYVPWTSLAVYWLAARLRGA</sequence>
<accession>A0AAD4CBZ4</accession>
<dbReference type="AlphaFoldDB" id="A0AAD4CBZ4"/>